<dbReference type="RefSeq" id="WP_119665166.1">
    <property type="nucleotide sequence ID" value="NZ_JAQPSN010000009.1"/>
</dbReference>
<dbReference type="AlphaFoldDB" id="A0A418Q5A5"/>
<feature type="chain" id="PRO_5019359859" description="SGNH hydrolase-type esterase domain-containing protein" evidence="1">
    <location>
        <begin position="29"/>
        <end position="276"/>
    </location>
</feature>
<dbReference type="Pfam" id="PF13472">
    <property type="entry name" value="Lipase_GDSL_2"/>
    <property type="match status" value="1"/>
</dbReference>
<dbReference type="STRING" id="1451189.CFAL_07785"/>
<dbReference type="OrthoDB" id="4529562at2"/>
<dbReference type="Gene3D" id="3.40.50.1110">
    <property type="entry name" value="SGNH hydrolase"/>
    <property type="match status" value="1"/>
</dbReference>
<dbReference type="InterPro" id="IPR036514">
    <property type="entry name" value="SGNH_hydro_sf"/>
</dbReference>
<dbReference type="InterPro" id="IPR013830">
    <property type="entry name" value="SGNH_hydro"/>
</dbReference>
<sequence length="276" mass="28422">MLKKLARTLVAASAAVAAVGGLAPAAQAVPGNTVVLGDSLAANPTIVDYVSGKGNIPLPGGRVNTMGCGTDFRFSNAIGAANGTPAANFTCAGASYRTGGIHMMDQLNLAAEKGELNGATKQVVLFSGANDTYPYVINDKMPVPQIKANLQASMRDAINRAKQLAPNARIKVVGYPTISTPEGKVCLLNVIPGQPTQDAFTNIREIEDAAQWAAVDAAKETGTQFVDLKPMSAAHGMCSNDRWIAGIIDTTAGPHNLILHMTDAGLDAVGAAVGRA</sequence>
<comment type="caution">
    <text evidence="3">The sequence shown here is derived from an EMBL/GenBank/DDBJ whole genome shotgun (WGS) entry which is preliminary data.</text>
</comment>
<proteinExistence type="predicted"/>
<keyword evidence="4" id="KW-1185">Reference proteome</keyword>
<dbReference type="Proteomes" id="UP000285278">
    <property type="component" value="Unassembled WGS sequence"/>
</dbReference>
<reference evidence="3 4" key="1">
    <citation type="submission" date="2018-09" db="EMBL/GenBank/DDBJ databases">
        <title>Optimization and identification of Corynebacterium falsenii FN1-14 from fish paste.</title>
        <authorList>
            <person name="Daroonpunt R."/>
            <person name="Tanasupawat S."/>
        </authorList>
    </citation>
    <scope>NUCLEOTIDE SEQUENCE [LARGE SCALE GENOMIC DNA]</scope>
    <source>
        <strain evidence="3 4">FN1-14</strain>
    </source>
</reference>
<feature type="signal peptide" evidence="1">
    <location>
        <begin position="1"/>
        <end position="28"/>
    </location>
</feature>
<evidence type="ECO:0000313" key="3">
    <source>
        <dbReference type="EMBL" id="RIX33731.1"/>
    </source>
</evidence>
<organism evidence="3 4">
    <name type="scientific">Corynebacterium falsenii</name>
    <dbReference type="NCBI Taxonomy" id="108486"/>
    <lineage>
        <taxon>Bacteria</taxon>
        <taxon>Bacillati</taxon>
        <taxon>Actinomycetota</taxon>
        <taxon>Actinomycetes</taxon>
        <taxon>Mycobacteriales</taxon>
        <taxon>Corynebacteriaceae</taxon>
        <taxon>Corynebacterium</taxon>
    </lineage>
</organism>
<evidence type="ECO:0000313" key="4">
    <source>
        <dbReference type="Proteomes" id="UP000285278"/>
    </source>
</evidence>
<name>A0A418Q5A5_9CORY</name>
<dbReference type="EMBL" id="QXJK01000012">
    <property type="protein sequence ID" value="RIX33731.1"/>
    <property type="molecule type" value="Genomic_DNA"/>
</dbReference>
<dbReference type="SUPFAM" id="SSF52266">
    <property type="entry name" value="SGNH hydrolase"/>
    <property type="match status" value="1"/>
</dbReference>
<keyword evidence="1" id="KW-0732">Signal</keyword>
<evidence type="ECO:0000259" key="2">
    <source>
        <dbReference type="Pfam" id="PF13472"/>
    </source>
</evidence>
<evidence type="ECO:0000256" key="1">
    <source>
        <dbReference type="SAM" id="SignalP"/>
    </source>
</evidence>
<protein>
    <recommendedName>
        <fullName evidence="2">SGNH hydrolase-type esterase domain-containing protein</fullName>
    </recommendedName>
</protein>
<feature type="domain" description="SGNH hydrolase-type esterase" evidence="2">
    <location>
        <begin position="36"/>
        <end position="265"/>
    </location>
</feature>
<accession>A0A418Q5A5</accession>
<gene>
    <name evidence="3" type="ORF">D3M95_09425</name>
</gene>